<organism evidence="14 15">
    <name type="scientific">Jeotgalibaca dankookensis</name>
    <dbReference type="NCBI Taxonomy" id="708126"/>
    <lineage>
        <taxon>Bacteria</taxon>
        <taxon>Bacillati</taxon>
        <taxon>Bacillota</taxon>
        <taxon>Bacilli</taxon>
        <taxon>Lactobacillales</taxon>
        <taxon>Carnobacteriaceae</taxon>
        <taxon>Jeotgalibaca</taxon>
    </lineage>
</organism>
<dbReference type="UniPathway" id="UPA00029">
    <property type="reaction ID" value="UER00560"/>
</dbReference>
<reference evidence="14 15" key="1">
    <citation type="journal article" date="2014" name="Int. J. Syst. Evol. Microbiol.">
        <title>Jeotgalibaca dankookensis gen. nov., sp. nov., a member of the family Carnobacteriaceae, isolated from seujeot (Korean traditional food).</title>
        <authorList>
            <person name="Lee D.G."/>
            <person name="Trujillo M.E."/>
            <person name="Kang H."/>
            <person name="Ahn T.Y."/>
        </authorList>
    </citation>
    <scope>NUCLEOTIDE SEQUENCE [LARGE SCALE GENOMIC DNA]</scope>
    <source>
        <strain evidence="14 15">EX-07</strain>
    </source>
</reference>
<evidence type="ECO:0000256" key="12">
    <source>
        <dbReference type="ARBA" id="ARBA00025324"/>
    </source>
</evidence>
<dbReference type="Proteomes" id="UP000188993">
    <property type="component" value="Chromosome"/>
</dbReference>
<dbReference type="EMBL" id="CP019728">
    <property type="protein sequence ID" value="AQS54330.1"/>
    <property type="molecule type" value="Genomic_DNA"/>
</dbReference>
<comment type="pathway">
    <text evidence="9">Carotenoid biosynthesis; staphyloxanthin biosynthesis; staphyloxanthin from farnesyl diphosphate: step 5/5.</text>
</comment>
<evidence type="ECO:0000256" key="13">
    <source>
        <dbReference type="SAM" id="Phobius"/>
    </source>
</evidence>
<evidence type="ECO:0000256" key="3">
    <source>
        <dbReference type="ARBA" id="ARBA00022679"/>
    </source>
</evidence>
<proteinExistence type="inferred from homology"/>
<keyword evidence="4 13" id="KW-0812">Transmembrane</keyword>
<keyword evidence="8" id="KW-0012">Acyltransferase</keyword>
<keyword evidence="6 13" id="KW-1133">Transmembrane helix</keyword>
<comment type="function">
    <text evidence="12">Catalyzes the acylation of glycosyl-4,4'-diaponeurosporenoate, i.e. the esterification of glucose at the C6'' position with the carboxyl group of the C(15) fatty acid 12-methyltetradecanoic acid, to yield staphyloxanthin. This is the last step in the biosynthesis of this orange pigment, present in most staphylococci strains.</text>
</comment>
<evidence type="ECO:0000256" key="10">
    <source>
        <dbReference type="ARBA" id="ARBA00023603"/>
    </source>
</evidence>
<dbReference type="Pfam" id="PF18927">
    <property type="entry name" value="CrtO"/>
    <property type="match status" value="1"/>
</dbReference>
<evidence type="ECO:0000256" key="5">
    <source>
        <dbReference type="ARBA" id="ARBA00022729"/>
    </source>
</evidence>
<evidence type="ECO:0000256" key="6">
    <source>
        <dbReference type="ARBA" id="ARBA00022989"/>
    </source>
</evidence>
<comment type="subcellular location">
    <subcellularLocation>
        <location evidence="1">Cell membrane</location>
        <topology evidence="1">Single-pass membrane protein</topology>
    </subcellularLocation>
</comment>
<evidence type="ECO:0000256" key="1">
    <source>
        <dbReference type="ARBA" id="ARBA00004162"/>
    </source>
</evidence>
<dbReference type="InterPro" id="IPR044021">
    <property type="entry name" value="CrtO"/>
</dbReference>
<dbReference type="AlphaFoldDB" id="A0A1S6IS81"/>
<gene>
    <name evidence="14" type="ORF">BW727_102016</name>
</gene>
<evidence type="ECO:0000256" key="9">
    <source>
        <dbReference type="ARBA" id="ARBA00023588"/>
    </source>
</evidence>
<protein>
    <recommendedName>
        <fullName evidence="11">Glycosyl-4,4'-diaponeurosporenoate acyltransferase</fullName>
    </recommendedName>
</protein>
<evidence type="ECO:0000256" key="2">
    <source>
        <dbReference type="ARBA" id="ARBA00022475"/>
    </source>
</evidence>
<keyword evidence="5" id="KW-0732">Signal</keyword>
<evidence type="ECO:0000256" key="4">
    <source>
        <dbReference type="ARBA" id="ARBA00022692"/>
    </source>
</evidence>
<dbReference type="OrthoDB" id="3783432at2"/>
<keyword evidence="7 13" id="KW-0472">Membrane</keyword>
<evidence type="ECO:0000256" key="11">
    <source>
        <dbReference type="ARBA" id="ARBA00023667"/>
    </source>
</evidence>
<sequence length="170" mass="20445">MLVDLPMLWIIILDIVAWFFFHMTISLLLMKVPDSWYEKTQKGFTSWKWEKNGSIWQSLFRIKDWKKFLPDGTMIISEGYNKTHLPATDLESINKFIIETKRAELTHWLLIPPAFLFFIWNPIWAGLIMIVYALIANVPFIMAQRFNRPRLERLYRLTLNRQKKKKLIKN</sequence>
<name>A0A1S6IS81_9LACT</name>
<keyword evidence="15" id="KW-1185">Reference proteome</keyword>
<dbReference type="RefSeq" id="WP_149025748.1">
    <property type="nucleotide sequence ID" value="NZ_BBYN01000011.1"/>
</dbReference>
<evidence type="ECO:0000313" key="15">
    <source>
        <dbReference type="Proteomes" id="UP000188993"/>
    </source>
</evidence>
<comment type="similarity">
    <text evidence="10">Belongs to the acyltransferase CrtO family.</text>
</comment>
<dbReference type="GO" id="GO:0016746">
    <property type="term" value="F:acyltransferase activity"/>
    <property type="evidence" value="ECO:0007669"/>
    <property type="project" value="UniProtKB-KW"/>
</dbReference>
<evidence type="ECO:0000313" key="14">
    <source>
        <dbReference type="EMBL" id="AQS54330.1"/>
    </source>
</evidence>
<evidence type="ECO:0000256" key="7">
    <source>
        <dbReference type="ARBA" id="ARBA00023136"/>
    </source>
</evidence>
<evidence type="ECO:0000256" key="8">
    <source>
        <dbReference type="ARBA" id="ARBA00023315"/>
    </source>
</evidence>
<dbReference type="GO" id="GO:0005886">
    <property type="term" value="C:plasma membrane"/>
    <property type="evidence" value="ECO:0007669"/>
    <property type="project" value="UniProtKB-SubCell"/>
</dbReference>
<dbReference type="STRING" id="708126.BW727_102016"/>
<dbReference type="KEGG" id="jda:BW727_102016"/>
<accession>A0A1S6IS81</accession>
<keyword evidence="3" id="KW-0808">Transferase</keyword>
<feature type="transmembrane region" description="Helical" evidence="13">
    <location>
        <begin position="6"/>
        <end position="29"/>
    </location>
</feature>
<keyword evidence="2" id="KW-1003">Cell membrane</keyword>